<protein>
    <submittedName>
        <fullName evidence="7">BTAD domain-containing putative transcriptional regulator</fullName>
    </submittedName>
</protein>
<evidence type="ECO:0000313" key="7">
    <source>
        <dbReference type="EMBL" id="MFC5833857.1"/>
    </source>
</evidence>
<accession>A0ABW1D8E5</accession>
<dbReference type="SUPFAM" id="SSF52540">
    <property type="entry name" value="P-loop containing nucleoside triphosphate hydrolases"/>
    <property type="match status" value="1"/>
</dbReference>
<comment type="similarity">
    <text evidence="1">Belongs to the AfsR/DnrI/RedD regulatory family.</text>
</comment>
<comment type="caution">
    <text evidence="7">The sequence shown here is derived from an EMBL/GenBank/DDBJ whole genome shotgun (WGS) entry which is preliminary data.</text>
</comment>
<organism evidence="7 8">
    <name type="scientific">Nonomuraea insulae</name>
    <dbReference type="NCBI Taxonomy" id="1616787"/>
    <lineage>
        <taxon>Bacteria</taxon>
        <taxon>Bacillati</taxon>
        <taxon>Actinomycetota</taxon>
        <taxon>Actinomycetes</taxon>
        <taxon>Streptosporangiales</taxon>
        <taxon>Streptosporangiaceae</taxon>
        <taxon>Nonomuraea</taxon>
    </lineage>
</organism>
<dbReference type="InterPro" id="IPR036388">
    <property type="entry name" value="WH-like_DNA-bd_sf"/>
</dbReference>
<sequence>MQFRIMGLLEVRDDDGRDRTPTVPKHRELLALFLLNAGRPMTAERLRRLLWPSEGGDRSDSLIRGYVGQLRRLIGPDTITTVSGSYMLAPGEGQLDVDRFRLLVDLGAHKEALALWRGEVLEDVDPEGERWVETRRLREELAELRLLALERRLQADLDAGRHRELLAELRRLTEQHPLWQRFRGQYMLALYRSGRRADALVAYAMLRDELDGGHAIEPDPELQLLHHRMLHDDASLHVSAGPPVLLPPDITDFTGRSDLLDRVVGGGQISGQTRGQTRGHVSGQVVVHGQAGAGKSALAVRAAWRGREGFPDGILYADLRETTAPAAVLEDFLRWLGCPAQAIPAAPEQRERLFRTYTANRRLLVVLDNAADEAQVRPLLSSCPTVVTSRSPLGGLPGALRLSVGVLDDGDALELLVRSSGRPANDALRRLARFCGGLPIALRIAGSRLAARPEWTVDYLVGLLEDEHERLDRLHAGDLAVRSVFAIGFDGLPEAAKLTLRGLGALSAGDFADWVTERLGGQAEALVDAGLLETHGVDVAGQVRYRLHGLTRLFAREQAVPGVLARLSEVVLARVRSSRFSLVSGENREERAVVTLDIRESVEWLAAERAFLVSLVGDLHEAGPHEAGLDDGCWRLAHLLAPYLERHRFLDDWRAVADRALESARRAGDKRGEALILLDQGDLHLAEREWERAHEKLRLALDMFLRQGGQTTTTRDVNRTRRRLGRVHLELGRLEEAERALLTCLEGVQNQRDTADAEQVLGLVLHRAGRLDEAADRLLTAVGHLTELGDRHRQADTLLQLSAVRLAQGAKPAAGAAAEQARGIAVRLGDRLLDAHALLALARIARAEGAAERAHELARAALEVFEQTGGDGAEAARALLALP</sequence>
<dbReference type="InterPro" id="IPR016032">
    <property type="entry name" value="Sig_transdc_resp-reg_C-effctor"/>
</dbReference>
<dbReference type="PROSITE" id="PS51755">
    <property type="entry name" value="OMPR_PHOB"/>
    <property type="match status" value="1"/>
</dbReference>
<dbReference type="Gene3D" id="1.10.10.10">
    <property type="entry name" value="Winged helix-like DNA-binding domain superfamily/Winged helix DNA-binding domain"/>
    <property type="match status" value="1"/>
</dbReference>
<evidence type="ECO:0000313" key="8">
    <source>
        <dbReference type="Proteomes" id="UP001596058"/>
    </source>
</evidence>
<evidence type="ECO:0000256" key="3">
    <source>
        <dbReference type="ARBA" id="ARBA00023125"/>
    </source>
</evidence>
<dbReference type="PRINTS" id="PR00364">
    <property type="entry name" value="DISEASERSIST"/>
</dbReference>
<name>A0ABW1D8E5_9ACTN</name>
<keyword evidence="4" id="KW-0804">Transcription</keyword>
<feature type="domain" description="OmpR/PhoB-type" evidence="6">
    <location>
        <begin position="1"/>
        <end position="90"/>
    </location>
</feature>
<gene>
    <name evidence="7" type="ORF">ACFPZ3_59295</name>
</gene>
<dbReference type="Pfam" id="PF00486">
    <property type="entry name" value="Trans_reg_C"/>
    <property type="match status" value="1"/>
</dbReference>
<feature type="DNA-binding region" description="OmpR/PhoB-type" evidence="5">
    <location>
        <begin position="1"/>
        <end position="90"/>
    </location>
</feature>
<dbReference type="CDD" id="cd15831">
    <property type="entry name" value="BTAD"/>
    <property type="match status" value="1"/>
</dbReference>
<evidence type="ECO:0000256" key="2">
    <source>
        <dbReference type="ARBA" id="ARBA00023015"/>
    </source>
</evidence>
<dbReference type="Pfam" id="PF03704">
    <property type="entry name" value="BTAD"/>
    <property type="match status" value="1"/>
</dbReference>
<dbReference type="SUPFAM" id="SSF48452">
    <property type="entry name" value="TPR-like"/>
    <property type="match status" value="3"/>
</dbReference>
<dbReference type="InterPro" id="IPR005158">
    <property type="entry name" value="BTAD"/>
</dbReference>
<proteinExistence type="inferred from homology"/>
<dbReference type="EMBL" id="JBHSPA010000098">
    <property type="protein sequence ID" value="MFC5833857.1"/>
    <property type="molecule type" value="Genomic_DNA"/>
</dbReference>
<evidence type="ECO:0000256" key="1">
    <source>
        <dbReference type="ARBA" id="ARBA00005820"/>
    </source>
</evidence>
<evidence type="ECO:0000256" key="4">
    <source>
        <dbReference type="ARBA" id="ARBA00023163"/>
    </source>
</evidence>
<keyword evidence="2" id="KW-0805">Transcription regulation</keyword>
<dbReference type="InterPro" id="IPR051677">
    <property type="entry name" value="AfsR-DnrI-RedD_regulator"/>
</dbReference>
<dbReference type="RefSeq" id="WP_379523279.1">
    <property type="nucleotide sequence ID" value="NZ_JBHSPA010000098.1"/>
</dbReference>
<dbReference type="InterPro" id="IPR011990">
    <property type="entry name" value="TPR-like_helical_dom_sf"/>
</dbReference>
<dbReference type="PANTHER" id="PTHR35807">
    <property type="entry name" value="TRANSCRIPTIONAL REGULATOR REDD-RELATED"/>
    <property type="match status" value="1"/>
</dbReference>
<dbReference type="InterPro" id="IPR027417">
    <property type="entry name" value="P-loop_NTPase"/>
</dbReference>
<dbReference type="SUPFAM" id="SSF46894">
    <property type="entry name" value="C-terminal effector domain of the bipartite response regulators"/>
    <property type="match status" value="1"/>
</dbReference>
<keyword evidence="8" id="KW-1185">Reference proteome</keyword>
<dbReference type="PANTHER" id="PTHR35807:SF1">
    <property type="entry name" value="TRANSCRIPTIONAL REGULATOR REDD"/>
    <property type="match status" value="1"/>
</dbReference>
<keyword evidence="3 5" id="KW-0238">DNA-binding</keyword>
<evidence type="ECO:0000256" key="5">
    <source>
        <dbReference type="PROSITE-ProRule" id="PRU01091"/>
    </source>
</evidence>
<reference evidence="8" key="1">
    <citation type="journal article" date="2019" name="Int. J. Syst. Evol. Microbiol.">
        <title>The Global Catalogue of Microorganisms (GCM) 10K type strain sequencing project: providing services to taxonomists for standard genome sequencing and annotation.</title>
        <authorList>
            <consortium name="The Broad Institute Genomics Platform"/>
            <consortium name="The Broad Institute Genome Sequencing Center for Infectious Disease"/>
            <person name="Wu L."/>
            <person name="Ma J."/>
        </authorList>
    </citation>
    <scope>NUCLEOTIDE SEQUENCE [LARGE SCALE GENOMIC DNA]</scope>
    <source>
        <strain evidence="8">CCUG 53903</strain>
    </source>
</reference>
<dbReference type="Gene3D" id="3.40.50.300">
    <property type="entry name" value="P-loop containing nucleotide triphosphate hydrolases"/>
    <property type="match status" value="1"/>
</dbReference>
<dbReference type="InterPro" id="IPR001867">
    <property type="entry name" value="OmpR/PhoB-type_DNA-bd"/>
</dbReference>
<dbReference type="Proteomes" id="UP001596058">
    <property type="component" value="Unassembled WGS sequence"/>
</dbReference>
<dbReference type="SMART" id="SM00862">
    <property type="entry name" value="Trans_reg_C"/>
    <property type="match status" value="1"/>
</dbReference>
<evidence type="ECO:0000259" key="6">
    <source>
        <dbReference type="PROSITE" id="PS51755"/>
    </source>
</evidence>
<dbReference type="SMART" id="SM01043">
    <property type="entry name" value="BTAD"/>
    <property type="match status" value="1"/>
</dbReference>
<dbReference type="Gene3D" id="1.25.40.10">
    <property type="entry name" value="Tetratricopeptide repeat domain"/>
    <property type="match status" value="3"/>
</dbReference>